<feature type="binding site" evidence="12">
    <location>
        <begin position="107"/>
        <end position="110"/>
    </location>
    <ligand>
        <name>NAD(+)</name>
        <dbReference type="ChEBI" id="CHEBI:57540"/>
    </ligand>
</feature>
<evidence type="ECO:0000256" key="7">
    <source>
        <dbReference type="ARBA" id="ARBA00023098"/>
    </source>
</evidence>
<dbReference type="Gene3D" id="1.20.1090.10">
    <property type="entry name" value="Dehydroquinate synthase-like - alpha domain"/>
    <property type="match status" value="1"/>
</dbReference>
<keyword evidence="9" id="KW-1208">Phospholipid metabolism</keyword>
<dbReference type="SUPFAM" id="SSF56796">
    <property type="entry name" value="Dehydroquinate synthase-like"/>
    <property type="match status" value="1"/>
</dbReference>
<gene>
    <name evidence="13" type="primary">gldA_1</name>
    <name evidence="13" type="ORF">NRIC_23600</name>
</gene>
<evidence type="ECO:0000256" key="9">
    <source>
        <dbReference type="ARBA" id="ARBA00023264"/>
    </source>
</evidence>
<evidence type="ECO:0000256" key="6">
    <source>
        <dbReference type="ARBA" id="ARBA00023027"/>
    </source>
</evidence>
<keyword evidence="5" id="KW-0560">Oxidoreductase</keyword>
<feature type="binding site" evidence="12">
    <location>
        <position position="37"/>
    </location>
    <ligand>
        <name>NAD(+)</name>
        <dbReference type="ChEBI" id="CHEBI:57540"/>
    </ligand>
</feature>
<proteinExistence type="predicted"/>
<organism evidence="13 14">
    <name type="scientific">Enterococcus florum</name>
    <dbReference type="NCBI Taxonomy" id="2480627"/>
    <lineage>
        <taxon>Bacteria</taxon>
        <taxon>Bacillati</taxon>
        <taxon>Bacillota</taxon>
        <taxon>Bacilli</taxon>
        <taxon>Lactobacillales</taxon>
        <taxon>Enterococcaceae</taxon>
        <taxon>Enterococcus</taxon>
    </lineage>
</organism>
<feature type="binding site" evidence="12">
    <location>
        <position position="116"/>
    </location>
    <ligand>
        <name>NAD(+)</name>
        <dbReference type="ChEBI" id="CHEBI:57540"/>
    </ligand>
</feature>
<dbReference type="AlphaFoldDB" id="A0A4V0WPN4"/>
<evidence type="ECO:0000256" key="3">
    <source>
        <dbReference type="ARBA" id="ARBA00022723"/>
    </source>
</evidence>
<feature type="binding site" evidence="12">
    <location>
        <position position="122"/>
    </location>
    <ligand>
        <name>NAD(+)</name>
        <dbReference type="ChEBI" id="CHEBI:57540"/>
    </ligand>
</feature>
<evidence type="ECO:0000256" key="12">
    <source>
        <dbReference type="PIRSR" id="PIRSR000112-3"/>
    </source>
</evidence>
<evidence type="ECO:0000313" key="14">
    <source>
        <dbReference type="Proteomes" id="UP000290567"/>
    </source>
</evidence>
<comment type="caution">
    <text evidence="13">The sequence shown here is derived from an EMBL/GenBank/DDBJ whole genome shotgun (WGS) entry which is preliminary data.</text>
</comment>
<protein>
    <submittedName>
        <fullName evidence="13">Glycerol dehydrogenase</fullName>
    </submittedName>
</protein>
<keyword evidence="4" id="KW-0521">NADP</keyword>
<feature type="binding site" evidence="12">
    <location>
        <begin position="85"/>
        <end position="89"/>
    </location>
    <ligand>
        <name>NAD(+)</name>
        <dbReference type="ChEBI" id="CHEBI:57540"/>
    </ligand>
</feature>
<dbReference type="RefSeq" id="WP_146622894.1">
    <property type="nucleotide sequence ID" value="NZ_BJCC01000019.1"/>
</dbReference>
<keyword evidence="3 10" id="KW-0479">Metal-binding</keyword>
<keyword evidence="8" id="KW-0594">Phospholipid biosynthesis</keyword>
<dbReference type="GO" id="GO:0008654">
    <property type="term" value="P:phospholipid biosynthetic process"/>
    <property type="evidence" value="ECO:0007669"/>
    <property type="project" value="UniProtKB-KW"/>
</dbReference>
<evidence type="ECO:0000256" key="5">
    <source>
        <dbReference type="ARBA" id="ARBA00023002"/>
    </source>
</evidence>
<keyword evidence="7" id="KW-0443">Lipid metabolism</keyword>
<dbReference type="GO" id="GO:0016614">
    <property type="term" value="F:oxidoreductase activity, acting on CH-OH group of donors"/>
    <property type="evidence" value="ECO:0007669"/>
    <property type="project" value="InterPro"/>
</dbReference>
<dbReference type="Gene3D" id="3.40.50.1970">
    <property type="match status" value="1"/>
</dbReference>
<feature type="binding site" evidence="11">
    <location>
        <position position="112"/>
    </location>
    <ligand>
        <name>glycerol</name>
        <dbReference type="ChEBI" id="CHEBI:17754"/>
    </ligand>
</feature>
<comment type="cofactor">
    <cofactor evidence="10">
        <name>Zn(2+)</name>
        <dbReference type="ChEBI" id="CHEBI:29105"/>
    </cofactor>
    <text evidence="10">Binds 1 zinc ion per subunit.</text>
</comment>
<dbReference type="GO" id="GO:0046872">
    <property type="term" value="F:metal ion binding"/>
    <property type="evidence" value="ECO:0007669"/>
    <property type="project" value="UniProtKB-KW"/>
</dbReference>
<evidence type="ECO:0000256" key="11">
    <source>
        <dbReference type="PIRSR" id="PIRSR000112-2"/>
    </source>
</evidence>
<dbReference type="InterPro" id="IPR016205">
    <property type="entry name" value="Glycerol_DH"/>
</dbReference>
<dbReference type="PIRSF" id="PIRSF000112">
    <property type="entry name" value="Glycerol_dehydrogenase"/>
    <property type="match status" value="1"/>
</dbReference>
<dbReference type="Proteomes" id="UP000290567">
    <property type="component" value="Unassembled WGS sequence"/>
</dbReference>
<keyword evidence="2" id="KW-0444">Lipid biosynthesis</keyword>
<keyword evidence="14" id="KW-1185">Reference proteome</keyword>
<reference evidence="14" key="1">
    <citation type="submission" date="2019-02" db="EMBL/GenBank/DDBJ databases">
        <title>Draft genome sequence of Enterococcus sp. Gos25-1.</title>
        <authorList>
            <person name="Tanaka N."/>
            <person name="Shiwa Y."/>
            <person name="Fujita N."/>
        </authorList>
    </citation>
    <scope>NUCLEOTIDE SEQUENCE [LARGE SCALE GENOMIC DNA]</scope>
    <source>
        <strain evidence="14">Gos25-1</strain>
    </source>
</reference>
<evidence type="ECO:0000256" key="4">
    <source>
        <dbReference type="ARBA" id="ARBA00022857"/>
    </source>
</evidence>
<dbReference type="EMBL" id="BJCC01000019">
    <property type="protein sequence ID" value="GCF94469.1"/>
    <property type="molecule type" value="Genomic_DNA"/>
</dbReference>
<dbReference type="OrthoDB" id="5198708at2"/>
<evidence type="ECO:0000256" key="8">
    <source>
        <dbReference type="ARBA" id="ARBA00023209"/>
    </source>
</evidence>
<evidence type="ECO:0000256" key="10">
    <source>
        <dbReference type="PIRSR" id="PIRSR000112-1"/>
    </source>
</evidence>
<evidence type="ECO:0000256" key="2">
    <source>
        <dbReference type="ARBA" id="ARBA00022516"/>
    </source>
</evidence>
<evidence type="ECO:0000313" key="13">
    <source>
        <dbReference type="EMBL" id="GCF94469.1"/>
    </source>
</evidence>
<dbReference type="InterPro" id="IPR032837">
    <property type="entry name" value="G1PDH"/>
</dbReference>
<feature type="binding site" evidence="10">
    <location>
        <position position="263"/>
    </location>
    <ligand>
        <name>glycerol</name>
        <dbReference type="ChEBI" id="CHEBI:17754"/>
    </ligand>
</feature>
<evidence type="ECO:0000256" key="1">
    <source>
        <dbReference type="ARBA" id="ARBA00022490"/>
    </source>
</evidence>
<keyword evidence="10" id="KW-0862">Zinc</keyword>
<accession>A0A4V0WPN4</accession>
<dbReference type="PANTHER" id="PTHR43616:SF5">
    <property type="entry name" value="GLYCEROL DEHYDROGENASE 1"/>
    <property type="match status" value="1"/>
</dbReference>
<feature type="binding site" evidence="10">
    <location>
        <position position="245"/>
    </location>
    <ligand>
        <name>glycerol</name>
        <dbReference type="ChEBI" id="CHEBI:17754"/>
    </ligand>
</feature>
<keyword evidence="1" id="KW-0963">Cytoplasm</keyword>
<sequence>MEKLFVSPGMYIQGEDVLNTHLPKLLEFGTNGLVVTDSFVYQLIAKDLINGLKKKGCKIEVCLVDQTQLSQPIIETEFVLAIGGGRAIDQGKKAALSNGLSCIVVPTAASTDAPTSRISVDYDEEGFFKKYDYFIQGPDLVIVDTQVLINSPAHFLAAGIADGLSTFVEARTVWENGGVNTLNARPTITAFAIAEKCRDILLRYGEQAVRENQQKTIGEAFNAVVEANILLSGLGFESGGLSTAHALHNALTSVFGSAIKASHGQIIAVTTLIHLEIDRPSEVAEYNQLFKRLQLPTTLSELGLFPTEEQLLLICNLAFSADDGIVRSRVAVTKEELKNVLKKYF</sequence>
<name>A0A4V0WPN4_9ENTE</name>
<dbReference type="Pfam" id="PF13685">
    <property type="entry name" value="Fe-ADH_2"/>
    <property type="match status" value="1"/>
</dbReference>
<dbReference type="PANTHER" id="PTHR43616">
    <property type="entry name" value="GLYCEROL DEHYDROGENASE"/>
    <property type="match status" value="1"/>
</dbReference>
<keyword evidence="6 12" id="KW-0520">NAD</keyword>
<feature type="binding site" evidence="10">
    <location>
        <position position="162"/>
    </location>
    <ligand>
        <name>glycerol</name>
        <dbReference type="ChEBI" id="CHEBI:17754"/>
    </ligand>
</feature>